<evidence type="ECO:0000313" key="6">
    <source>
        <dbReference type="EMBL" id="MBM6498933.1"/>
    </source>
</evidence>
<evidence type="ECO:0000256" key="2">
    <source>
        <dbReference type="ARBA" id="ARBA00022747"/>
    </source>
</evidence>
<gene>
    <name evidence="6" type="ORF">H9X54_006400</name>
</gene>
<name>A0ABS2CVF4_9FLAO</name>
<reference evidence="6 7" key="1">
    <citation type="submission" date="2021-02" db="EMBL/GenBank/DDBJ databases">
        <authorList>
            <person name="Jung H.S."/>
            <person name="Chun B.H."/>
            <person name="Jeon C.O."/>
        </authorList>
    </citation>
    <scope>NUCLEOTIDE SEQUENCE [LARGE SCALE GENOMIC DNA]</scope>
    <source>
        <strain evidence="6 7">LMG 25203</strain>
    </source>
</reference>
<feature type="domain" description="Type I restriction modification DNA specificity" evidence="5">
    <location>
        <begin position="201"/>
        <end position="360"/>
    </location>
</feature>
<keyword evidence="7" id="KW-1185">Reference proteome</keyword>
<keyword evidence="6" id="KW-0255">Endonuclease</keyword>
<comment type="similarity">
    <text evidence="1">Belongs to the type-I restriction system S methylase family.</text>
</comment>
<dbReference type="Proteomes" id="UP000759529">
    <property type="component" value="Unassembled WGS sequence"/>
</dbReference>
<dbReference type="CDD" id="cd17515">
    <property type="entry name" value="RMtype1_S_MjaORF132P_Sau1132ORF3780P-TRD1-CR1_like"/>
    <property type="match status" value="1"/>
</dbReference>
<evidence type="ECO:0000256" key="1">
    <source>
        <dbReference type="ARBA" id="ARBA00010923"/>
    </source>
</evidence>
<keyword evidence="2" id="KW-0680">Restriction system</keyword>
<dbReference type="EMBL" id="JACSOD020000460">
    <property type="protein sequence ID" value="MBM6498933.1"/>
    <property type="molecule type" value="Genomic_DNA"/>
</dbReference>
<keyword evidence="6" id="KW-0540">Nuclease</keyword>
<organism evidence="6 7">
    <name type="scientific">Flavobacterium macrobrachii</name>
    <dbReference type="NCBI Taxonomy" id="591204"/>
    <lineage>
        <taxon>Bacteria</taxon>
        <taxon>Pseudomonadati</taxon>
        <taxon>Bacteroidota</taxon>
        <taxon>Flavobacteriia</taxon>
        <taxon>Flavobacteriales</taxon>
        <taxon>Flavobacteriaceae</taxon>
        <taxon>Flavobacterium</taxon>
    </lineage>
</organism>
<dbReference type="CDD" id="cd17497">
    <property type="entry name" value="RMtype1_S_TteMORF1547P-TRD2-CR2_like"/>
    <property type="match status" value="1"/>
</dbReference>
<evidence type="ECO:0000256" key="3">
    <source>
        <dbReference type="ARBA" id="ARBA00023125"/>
    </source>
</evidence>
<dbReference type="Gene3D" id="3.90.220.20">
    <property type="entry name" value="DNA methylase specificity domains"/>
    <property type="match status" value="2"/>
</dbReference>
<sequence>MENKLPKDWQIKKLNEVSKIIMGQSPPSDTYNENAKGMPFFQGKAEFTDLYPVVKKYCSKPTKIAEPLDILLSVRAPVGTTNIANQQCCIGRGLAAIRFENYKYGFYFLRSIQHELDSKGTGTTFRAISGETIRETLIPFPNPKTQQAIVSKIEELFSELDKGIEDLKSAQQQLKTYRQSVLKWAFEGKLTNENVKEGELPKGWEIKTLGEVCFTTSGGTPSRRNLNYYNGVIPWVKSGELNKGIIYNTEEKITEEAIKNSSAKKFPKGTLLIALYGATIGKLAFLGVDAATNQAICGIYENKNISSYYLYYFLAFNKSKLVEQGIGGAQPNISQTILKNLLIPIAQLEEQHRIVQEIESRLSVADKMEESIAQSLQQAEALRQSILKKAFSGELV</sequence>
<protein>
    <submittedName>
        <fullName evidence="6">Restriction endonuclease subunit S</fullName>
    </submittedName>
</protein>
<accession>A0ABS2CVF4</accession>
<dbReference type="SUPFAM" id="SSF116734">
    <property type="entry name" value="DNA methylase specificity domain"/>
    <property type="match status" value="2"/>
</dbReference>
<evidence type="ECO:0000256" key="4">
    <source>
        <dbReference type="SAM" id="Coils"/>
    </source>
</evidence>
<dbReference type="GO" id="GO:0004519">
    <property type="term" value="F:endonuclease activity"/>
    <property type="evidence" value="ECO:0007669"/>
    <property type="project" value="UniProtKB-KW"/>
</dbReference>
<evidence type="ECO:0000259" key="5">
    <source>
        <dbReference type="Pfam" id="PF01420"/>
    </source>
</evidence>
<keyword evidence="6" id="KW-0378">Hydrolase</keyword>
<dbReference type="InterPro" id="IPR000055">
    <property type="entry name" value="Restrct_endonuc_typeI_TRD"/>
</dbReference>
<comment type="caution">
    <text evidence="6">The sequence shown here is derived from an EMBL/GenBank/DDBJ whole genome shotgun (WGS) entry which is preliminary data.</text>
</comment>
<feature type="domain" description="Type I restriction modification DNA specificity" evidence="5">
    <location>
        <begin position="6"/>
        <end position="165"/>
    </location>
</feature>
<dbReference type="RefSeq" id="WP_187657462.1">
    <property type="nucleotide sequence ID" value="NZ_JACSOD020000460.1"/>
</dbReference>
<dbReference type="PANTHER" id="PTHR43140">
    <property type="entry name" value="TYPE-1 RESTRICTION ENZYME ECOKI SPECIFICITY PROTEIN"/>
    <property type="match status" value="1"/>
</dbReference>
<feature type="coiled-coil region" evidence="4">
    <location>
        <begin position="153"/>
        <end position="180"/>
    </location>
</feature>
<dbReference type="InterPro" id="IPR044946">
    <property type="entry name" value="Restrct_endonuc_typeI_TRD_sf"/>
</dbReference>
<dbReference type="Pfam" id="PF01420">
    <property type="entry name" value="Methylase_S"/>
    <property type="match status" value="2"/>
</dbReference>
<evidence type="ECO:0000313" key="7">
    <source>
        <dbReference type="Proteomes" id="UP000759529"/>
    </source>
</evidence>
<dbReference type="PANTHER" id="PTHR43140:SF1">
    <property type="entry name" value="TYPE I RESTRICTION ENZYME ECOKI SPECIFICITY SUBUNIT"/>
    <property type="match status" value="1"/>
</dbReference>
<keyword evidence="4" id="KW-0175">Coiled coil</keyword>
<dbReference type="InterPro" id="IPR051212">
    <property type="entry name" value="Type-I_RE_S_subunit"/>
</dbReference>
<proteinExistence type="inferred from homology"/>
<keyword evidence="3" id="KW-0238">DNA-binding</keyword>